<evidence type="ECO:0000313" key="3">
    <source>
        <dbReference type="Proteomes" id="UP000836404"/>
    </source>
</evidence>
<evidence type="ECO:0000313" key="2">
    <source>
        <dbReference type="EMBL" id="CAD6939569.1"/>
    </source>
</evidence>
<feature type="domain" description="Sec23/Sec24 trunk" evidence="1">
    <location>
        <begin position="1"/>
        <end position="59"/>
    </location>
</feature>
<sequence length="59" mass="6523">VDTSLHFFCLPPGNTDAEMLVVSDLDDVFLPKPNDLLVNLAEARAGLESLLTRFADMFK</sequence>
<reference evidence="2 3" key="1">
    <citation type="submission" date="2020-10" db="EMBL/GenBank/DDBJ databases">
        <authorList>
            <person name="Sedaghatjoo S."/>
        </authorList>
    </citation>
    <scope>NUCLEOTIDE SEQUENCE [LARGE SCALE GENOMIC DNA]</scope>
    <source>
        <strain evidence="2 3">LLFL</strain>
    </source>
</reference>
<keyword evidence="3" id="KW-1185">Reference proteome</keyword>
<feature type="non-terminal residue" evidence="2">
    <location>
        <position position="1"/>
    </location>
</feature>
<dbReference type="Proteomes" id="UP000836404">
    <property type="component" value="Unassembled WGS sequence"/>
</dbReference>
<dbReference type="Pfam" id="PF04811">
    <property type="entry name" value="Sec23_trunk"/>
    <property type="match status" value="1"/>
</dbReference>
<evidence type="ECO:0000259" key="1">
    <source>
        <dbReference type="Pfam" id="PF04811"/>
    </source>
</evidence>
<comment type="caution">
    <text evidence="2">The sequence shown here is derived from an EMBL/GenBank/DDBJ whole genome shotgun (WGS) entry which is preliminary data.</text>
</comment>
<name>A0A9N8M1C6_9BASI</name>
<dbReference type="InterPro" id="IPR006896">
    <property type="entry name" value="Sec23/24_trunk_dom"/>
</dbReference>
<dbReference type="InterPro" id="IPR036465">
    <property type="entry name" value="vWFA_dom_sf"/>
</dbReference>
<dbReference type="GO" id="GO:0006886">
    <property type="term" value="P:intracellular protein transport"/>
    <property type="evidence" value="ECO:0007669"/>
    <property type="project" value="InterPro"/>
</dbReference>
<dbReference type="SUPFAM" id="SSF53300">
    <property type="entry name" value="vWA-like"/>
    <property type="match status" value="1"/>
</dbReference>
<dbReference type="EMBL" id="CAJHJF010003985">
    <property type="protein sequence ID" value="CAD6939569.1"/>
    <property type="molecule type" value="Genomic_DNA"/>
</dbReference>
<dbReference type="Gene3D" id="3.40.50.410">
    <property type="entry name" value="von Willebrand factor, type A domain"/>
    <property type="match status" value="1"/>
</dbReference>
<accession>A0A9N8M1C6</accession>
<dbReference type="AlphaFoldDB" id="A0A9N8M1C6"/>
<dbReference type="GO" id="GO:0030127">
    <property type="term" value="C:COPII vesicle coat"/>
    <property type="evidence" value="ECO:0007669"/>
    <property type="project" value="InterPro"/>
</dbReference>
<protein>
    <recommendedName>
        <fullName evidence="1">Sec23/Sec24 trunk domain-containing protein</fullName>
    </recommendedName>
</protein>
<gene>
    <name evidence="2" type="ORF">JKILLFL_G5697</name>
</gene>
<proteinExistence type="predicted"/>
<dbReference type="GO" id="GO:0006888">
    <property type="term" value="P:endoplasmic reticulum to Golgi vesicle-mediated transport"/>
    <property type="evidence" value="ECO:0007669"/>
    <property type="project" value="InterPro"/>
</dbReference>
<organism evidence="2 3">
    <name type="scientific">Tilletia laevis</name>
    <dbReference type="NCBI Taxonomy" id="157183"/>
    <lineage>
        <taxon>Eukaryota</taxon>
        <taxon>Fungi</taxon>
        <taxon>Dikarya</taxon>
        <taxon>Basidiomycota</taxon>
        <taxon>Ustilaginomycotina</taxon>
        <taxon>Exobasidiomycetes</taxon>
        <taxon>Tilletiales</taxon>
        <taxon>Tilletiaceae</taxon>
        <taxon>Tilletia</taxon>
    </lineage>
</organism>